<dbReference type="AlphaFoldDB" id="A0A091R3L1"/>
<dbReference type="GO" id="GO:0061343">
    <property type="term" value="P:cell adhesion involved in heart morphogenesis"/>
    <property type="evidence" value="ECO:0007669"/>
    <property type="project" value="TreeGrafter"/>
</dbReference>
<dbReference type="EMBL" id="KK712663">
    <property type="protein sequence ID" value="KFQ34373.1"/>
    <property type="molecule type" value="Genomic_DNA"/>
</dbReference>
<organism evidence="1 2">
    <name type="scientific">Merops nubicus</name>
    <name type="common">Northern carmine bee-eater</name>
    <dbReference type="NCBI Taxonomy" id="57421"/>
    <lineage>
        <taxon>Eukaryota</taxon>
        <taxon>Metazoa</taxon>
        <taxon>Chordata</taxon>
        <taxon>Craniata</taxon>
        <taxon>Vertebrata</taxon>
        <taxon>Euteleostomi</taxon>
        <taxon>Archelosauria</taxon>
        <taxon>Archosauria</taxon>
        <taxon>Dinosauria</taxon>
        <taxon>Saurischia</taxon>
        <taxon>Theropoda</taxon>
        <taxon>Coelurosauria</taxon>
        <taxon>Aves</taxon>
        <taxon>Neognathae</taxon>
        <taxon>Neoaves</taxon>
        <taxon>Telluraves</taxon>
        <taxon>Coraciimorphae</taxon>
        <taxon>Coraciiformes</taxon>
        <taxon>Meropidae</taxon>
        <taxon>Merops</taxon>
    </lineage>
</organism>
<name>A0A091R3L1_MERNU</name>
<dbReference type="GO" id="GO:0031012">
    <property type="term" value="C:extracellular matrix"/>
    <property type="evidence" value="ECO:0007669"/>
    <property type="project" value="TreeGrafter"/>
</dbReference>
<reference evidence="1 2" key="1">
    <citation type="submission" date="2014-04" db="EMBL/GenBank/DDBJ databases">
        <title>Genome evolution of avian class.</title>
        <authorList>
            <person name="Zhang G."/>
            <person name="Li C."/>
        </authorList>
    </citation>
    <scope>NUCLEOTIDE SEQUENCE [LARGE SCALE GENOMIC DNA]</scope>
    <source>
        <strain evidence="1">BGI_N331</strain>
    </source>
</reference>
<dbReference type="GO" id="GO:0007508">
    <property type="term" value="P:larval heart development"/>
    <property type="evidence" value="ECO:0007669"/>
    <property type="project" value="TreeGrafter"/>
</dbReference>
<dbReference type="Proteomes" id="UP000052967">
    <property type="component" value="Unassembled WGS sequence"/>
</dbReference>
<evidence type="ECO:0000313" key="1">
    <source>
        <dbReference type="EMBL" id="KFQ34373.1"/>
    </source>
</evidence>
<proteinExistence type="predicted"/>
<feature type="non-terminal residue" evidence="1">
    <location>
        <position position="113"/>
    </location>
</feature>
<dbReference type="PANTHER" id="PTHR33395">
    <property type="entry name" value="TRANSCRIPTASE, PUTATIVE-RELATED-RELATED"/>
    <property type="match status" value="1"/>
</dbReference>
<keyword evidence="2" id="KW-1185">Reference proteome</keyword>
<evidence type="ECO:0008006" key="3">
    <source>
        <dbReference type="Google" id="ProtNLM"/>
    </source>
</evidence>
<sequence length="113" mass="12945">KDLPTVNEDKVHKYLRKLNIHKFMGPNEMHPRALKKLADAVAKPLSVIFEKSWQSGEVPGDWKKGNVTSIFKRGRKEDPGNYGPVRLTSVPGKIMEQILLEGMLRHMEDRKVI</sequence>
<gene>
    <name evidence="1" type="ORF">N331_04665</name>
</gene>
<feature type="non-terminal residue" evidence="1">
    <location>
        <position position="1"/>
    </location>
</feature>
<protein>
    <recommendedName>
        <fullName evidence="3">RNA-directed DNA polymerase from mobile element jockey</fullName>
    </recommendedName>
</protein>
<dbReference type="PANTHER" id="PTHR33395:SF22">
    <property type="entry name" value="REVERSE TRANSCRIPTASE DOMAIN-CONTAINING PROTEIN"/>
    <property type="match status" value="1"/>
</dbReference>
<accession>A0A091R3L1</accession>
<evidence type="ECO:0000313" key="2">
    <source>
        <dbReference type="Proteomes" id="UP000052967"/>
    </source>
</evidence>